<dbReference type="VEuPathDB" id="FungiDB:UREG_02259"/>
<dbReference type="KEGG" id="ure:UREG_02259"/>
<dbReference type="EMBL" id="CH476615">
    <property type="protein sequence ID" value="EEP77410.1"/>
    <property type="molecule type" value="Genomic_DNA"/>
</dbReference>
<evidence type="ECO:0000313" key="1">
    <source>
        <dbReference type="EMBL" id="EEP77410.1"/>
    </source>
</evidence>
<accession>C4JEU9</accession>
<organism evidence="1 2">
    <name type="scientific">Uncinocarpus reesii (strain UAMH 1704)</name>
    <dbReference type="NCBI Taxonomy" id="336963"/>
    <lineage>
        <taxon>Eukaryota</taxon>
        <taxon>Fungi</taxon>
        <taxon>Dikarya</taxon>
        <taxon>Ascomycota</taxon>
        <taxon>Pezizomycotina</taxon>
        <taxon>Eurotiomycetes</taxon>
        <taxon>Eurotiomycetidae</taxon>
        <taxon>Onygenales</taxon>
        <taxon>Onygenaceae</taxon>
        <taxon>Uncinocarpus</taxon>
    </lineage>
</organism>
<gene>
    <name evidence="1" type="ORF">UREG_02259</name>
</gene>
<sequence length="93" mass="10118">MSSGQTDASPTVQSARGRGWFQAKGEGAFISFEQRWQPGTCWQLLDSGDRPRLRPCIPSLAAVVQKCDEVITEADPLASGTVTKIPSIPYIRP</sequence>
<reference evidence="2" key="1">
    <citation type="journal article" date="2009" name="Genome Res.">
        <title>Comparative genomic analyses of the human fungal pathogens Coccidioides and their relatives.</title>
        <authorList>
            <person name="Sharpton T.J."/>
            <person name="Stajich J.E."/>
            <person name="Rounsley S.D."/>
            <person name="Gardner M.J."/>
            <person name="Wortman J.R."/>
            <person name="Jordar V.S."/>
            <person name="Maiti R."/>
            <person name="Kodira C.D."/>
            <person name="Neafsey D.E."/>
            <person name="Zeng Q."/>
            <person name="Hung C.-Y."/>
            <person name="McMahan C."/>
            <person name="Muszewska A."/>
            <person name="Grynberg M."/>
            <person name="Mandel M.A."/>
            <person name="Kellner E.M."/>
            <person name="Barker B.M."/>
            <person name="Galgiani J.N."/>
            <person name="Orbach M.J."/>
            <person name="Kirkland T.N."/>
            <person name="Cole G.T."/>
            <person name="Henn M.R."/>
            <person name="Birren B.W."/>
            <person name="Taylor J.W."/>
        </authorList>
    </citation>
    <scope>NUCLEOTIDE SEQUENCE [LARGE SCALE GENOMIC DNA]</scope>
    <source>
        <strain evidence="2">UAMH 1704</strain>
    </source>
</reference>
<protein>
    <submittedName>
        <fullName evidence="1">Uncharacterized protein</fullName>
    </submittedName>
</protein>
<dbReference type="GeneID" id="8441537"/>
<dbReference type="AlphaFoldDB" id="C4JEU9"/>
<keyword evidence="2" id="KW-1185">Reference proteome</keyword>
<dbReference type="Proteomes" id="UP000002058">
    <property type="component" value="Unassembled WGS sequence"/>
</dbReference>
<dbReference type="InParanoid" id="C4JEU9"/>
<evidence type="ECO:0000313" key="2">
    <source>
        <dbReference type="Proteomes" id="UP000002058"/>
    </source>
</evidence>
<proteinExistence type="predicted"/>
<dbReference type="RefSeq" id="XP_002542743.1">
    <property type="nucleotide sequence ID" value="XM_002542697.1"/>
</dbReference>
<name>C4JEU9_UNCRE</name>
<dbReference type="HOGENOM" id="CLU_2401317_0_0_1"/>